<organism evidence="1 2">
    <name type="scientific">Fodinibius roseus</name>
    <dbReference type="NCBI Taxonomy" id="1194090"/>
    <lineage>
        <taxon>Bacteria</taxon>
        <taxon>Pseudomonadati</taxon>
        <taxon>Balneolota</taxon>
        <taxon>Balneolia</taxon>
        <taxon>Balneolales</taxon>
        <taxon>Balneolaceae</taxon>
        <taxon>Fodinibius</taxon>
    </lineage>
</organism>
<name>A0A1M5KIZ0_9BACT</name>
<accession>A0A1M5KIZ0</accession>
<dbReference type="AlphaFoldDB" id="A0A1M5KIZ0"/>
<keyword evidence="2" id="KW-1185">Reference proteome</keyword>
<gene>
    <name evidence="1" type="ORF">SAMN05443144_13226</name>
</gene>
<proteinExistence type="predicted"/>
<dbReference type="STRING" id="1194090.SAMN05443144_13226"/>
<reference evidence="1 2" key="1">
    <citation type="submission" date="2016-11" db="EMBL/GenBank/DDBJ databases">
        <authorList>
            <person name="Jaros S."/>
            <person name="Januszkiewicz K."/>
            <person name="Wedrychowicz H."/>
        </authorList>
    </citation>
    <scope>NUCLEOTIDE SEQUENCE [LARGE SCALE GENOMIC DNA]</scope>
    <source>
        <strain evidence="1 2">DSM 21986</strain>
    </source>
</reference>
<dbReference type="Proteomes" id="UP000184041">
    <property type="component" value="Unassembled WGS sequence"/>
</dbReference>
<dbReference type="EMBL" id="FQUS01000032">
    <property type="protein sequence ID" value="SHG52685.1"/>
    <property type="molecule type" value="Genomic_DNA"/>
</dbReference>
<evidence type="ECO:0000313" key="2">
    <source>
        <dbReference type="Proteomes" id="UP000184041"/>
    </source>
</evidence>
<evidence type="ECO:0000313" key="1">
    <source>
        <dbReference type="EMBL" id="SHG52685.1"/>
    </source>
</evidence>
<sequence>MNNYSLLAEGIICLFLLEMKKPSCWNKKA</sequence>
<protein>
    <submittedName>
        <fullName evidence="1">Uncharacterized protein</fullName>
    </submittedName>
</protein>